<keyword evidence="11 13" id="KW-0472">Membrane</keyword>
<dbReference type="GO" id="GO:0015078">
    <property type="term" value="F:proton transmembrane transporter activity"/>
    <property type="evidence" value="ECO:0007669"/>
    <property type="project" value="InterPro"/>
</dbReference>
<comment type="similarity">
    <text evidence="2 12">Belongs to the ATPase protein 8 family.</text>
</comment>
<evidence type="ECO:0000256" key="11">
    <source>
        <dbReference type="ARBA" id="ARBA00023136"/>
    </source>
</evidence>
<dbReference type="AlphaFoldDB" id="A0A0S2MRI4"/>
<accession>A0A0S2MRI4</accession>
<organism evidence="14">
    <name type="scientific">Chirotenon longimanus</name>
    <dbReference type="NCBI Taxonomy" id="1205658"/>
    <lineage>
        <taxon>Eukaryota</taxon>
        <taxon>Metazoa</taxon>
        <taxon>Ecdysozoa</taxon>
        <taxon>Arthropoda</taxon>
        <taxon>Hexapoda</taxon>
        <taxon>Insecta</taxon>
        <taxon>Pterygota</taxon>
        <taxon>Neoptera</taxon>
        <taxon>Endopterygota</taxon>
        <taxon>Coleoptera</taxon>
        <taxon>Polyphaga</taxon>
        <taxon>Cucujiformia</taxon>
        <taxon>Anthribidae</taxon>
        <taxon>Anthribinae</taxon>
        <taxon>Ecelonerini</taxon>
        <taxon>Chirotenon</taxon>
    </lineage>
</organism>
<dbReference type="Pfam" id="PF00895">
    <property type="entry name" value="ATP-synt_8"/>
    <property type="match status" value="1"/>
</dbReference>
<dbReference type="GO" id="GO:0031966">
    <property type="term" value="C:mitochondrial membrane"/>
    <property type="evidence" value="ECO:0007669"/>
    <property type="project" value="UniProtKB-SubCell"/>
</dbReference>
<keyword evidence="6 12" id="KW-0812">Transmembrane</keyword>
<dbReference type="GO" id="GO:0045259">
    <property type="term" value="C:proton-transporting ATP synthase complex"/>
    <property type="evidence" value="ECO:0007669"/>
    <property type="project" value="UniProtKB-KW"/>
</dbReference>
<comment type="subunit">
    <text evidence="3">F-type ATPases have 2 components, CF(1) - the catalytic core - and CF(0) - the membrane proton channel.</text>
</comment>
<evidence type="ECO:0000256" key="3">
    <source>
        <dbReference type="ARBA" id="ARBA00011291"/>
    </source>
</evidence>
<evidence type="ECO:0000256" key="4">
    <source>
        <dbReference type="ARBA" id="ARBA00022448"/>
    </source>
</evidence>
<feature type="transmembrane region" description="Helical" evidence="13">
    <location>
        <begin position="12"/>
        <end position="32"/>
    </location>
</feature>
<keyword evidence="4 12" id="KW-0813">Transport</keyword>
<proteinExistence type="inferred from homology"/>
<evidence type="ECO:0000256" key="12">
    <source>
        <dbReference type="RuleBase" id="RU003661"/>
    </source>
</evidence>
<keyword evidence="9 12" id="KW-0406">Ion transport</keyword>
<geneLocation type="mitochondrion" evidence="14"/>
<dbReference type="InterPro" id="IPR001421">
    <property type="entry name" value="ATP8_metazoa"/>
</dbReference>
<evidence type="ECO:0000256" key="5">
    <source>
        <dbReference type="ARBA" id="ARBA00022547"/>
    </source>
</evidence>
<name>A0A0S2MRI4_9CUCU</name>
<evidence type="ECO:0000256" key="1">
    <source>
        <dbReference type="ARBA" id="ARBA00004304"/>
    </source>
</evidence>
<evidence type="ECO:0000256" key="13">
    <source>
        <dbReference type="SAM" id="Phobius"/>
    </source>
</evidence>
<comment type="subcellular location">
    <subcellularLocation>
        <location evidence="1 12">Mitochondrion membrane</location>
        <topology evidence="1 12">Single-pass membrane protein</topology>
    </subcellularLocation>
</comment>
<evidence type="ECO:0000256" key="6">
    <source>
        <dbReference type="ARBA" id="ARBA00022692"/>
    </source>
</evidence>
<dbReference type="EMBL" id="JX412830">
    <property type="protein sequence ID" value="ALO77336.1"/>
    <property type="molecule type" value="Genomic_DNA"/>
</dbReference>
<evidence type="ECO:0000313" key="14">
    <source>
        <dbReference type="EMBL" id="ALO77336.1"/>
    </source>
</evidence>
<protein>
    <recommendedName>
        <fullName evidence="12">ATP synthase complex subunit 8</fullName>
    </recommendedName>
</protein>
<gene>
    <name evidence="14" type="primary">atp8</name>
</gene>
<keyword evidence="8 13" id="KW-1133">Transmembrane helix</keyword>
<evidence type="ECO:0000256" key="10">
    <source>
        <dbReference type="ARBA" id="ARBA00023128"/>
    </source>
</evidence>
<keyword evidence="10 12" id="KW-0496">Mitochondrion</keyword>
<reference evidence="14" key="1">
    <citation type="submission" date="2012-06" db="EMBL/GenBank/DDBJ databases">
        <title>Mitogenomics of the Coleoptera under dense taxon sampling.</title>
        <authorList>
            <person name="Timmermans M.J.T.N."/>
            <person name="Lim J."/>
            <person name="Dodsworth S."/>
            <person name="Haran J."/>
            <person name="Ahrens D."/>
            <person name="Bocak L."/>
            <person name="London A."/>
            <person name="Culverwell L."/>
            <person name="Vogler A.P."/>
        </authorList>
    </citation>
    <scope>NUCLEOTIDE SEQUENCE</scope>
</reference>
<sequence length="51" mass="6279">MPQMAPLNWLSLFMFFIVIFFIFNIYNFYSFLPTPPKKIIKKKSTSINWKW</sequence>
<evidence type="ECO:0000256" key="9">
    <source>
        <dbReference type="ARBA" id="ARBA00023065"/>
    </source>
</evidence>
<evidence type="ECO:0000256" key="7">
    <source>
        <dbReference type="ARBA" id="ARBA00022781"/>
    </source>
</evidence>
<evidence type="ECO:0000256" key="2">
    <source>
        <dbReference type="ARBA" id="ARBA00008892"/>
    </source>
</evidence>
<dbReference type="GO" id="GO:0015986">
    <property type="term" value="P:proton motive force-driven ATP synthesis"/>
    <property type="evidence" value="ECO:0007669"/>
    <property type="project" value="InterPro"/>
</dbReference>
<keyword evidence="7 12" id="KW-0375">Hydrogen ion transport</keyword>
<keyword evidence="5 12" id="KW-0138">CF(0)</keyword>
<evidence type="ECO:0000256" key="8">
    <source>
        <dbReference type="ARBA" id="ARBA00022989"/>
    </source>
</evidence>